<evidence type="ECO:0000313" key="1">
    <source>
        <dbReference type="EMBL" id="MFD2967071.1"/>
    </source>
</evidence>
<name>A0ABW6BC83_9SPHI</name>
<reference evidence="2" key="1">
    <citation type="journal article" date="2019" name="Int. J. Syst. Evol. Microbiol.">
        <title>The Global Catalogue of Microorganisms (GCM) 10K type strain sequencing project: providing services to taxonomists for standard genome sequencing and annotation.</title>
        <authorList>
            <consortium name="The Broad Institute Genomics Platform"/>
            <consortium name="The Broad Institute Genome Sequencing Center for Infectious Disease"/>
            <person name="Wu L."/>
            <person name="Ma J."/>
        </authorList>
    </citation>
    <scope>NUCLEOTIDE SEQUENCE [LARGE SCALE GENOMIC DNA]</scope>
    <source>
        <strain evidence="2">KCTC 22814</strain>
    </source>
</reference>
<evidence type="ECO:0000313" key="2">
    <source>
        <dbReference type="Proteomes" id="UP001597525"/>
    </source>
</evidence>
<dbReference type="EMBL" id="JBHUPB010000004">
    <property type="protein sequence ID" value="MFD2967071.1"/>
    <property type="molecule type" value="Genomic_DNA"/>
</dbReference>
<accession>A0ABW6BC83</accession>
<gene>
    <name evidence="1" type="ORF">ACFS7Y_06725</name>
</gene>
<keyword evidence="2" id="KW-1185">Reference proteome</keyword>
<protein>
    <submittedName>
        <fullName evidence="1">Uncharacterized protein</fullName>
    </submittedName>
</protein>
<comment type="caution">
    <text evidence="1">The sequence shown here is derived from an EMBL/GenBank/DDBJ whole genome shotgun (WGS) entry which is preliminary data.</text>
</comment>
<dbReference type="Proteomes" id="UP001597525">
    <property type="component" value="Unassembled WGS sequence"/>
</dbReference>
<organism evidence="1 2">
    <name type="scientific">Sphingobacterium bambusae</name>
    <dbReference type="NCBI Taxonomy" id="662858"/>
    <lineage>
        <taxon>Bacteria</taxon>
        <taxon>Pseudomonadati</taxon>
        <taxon>Bacteroidota</taxon>
        <taxon>Sphingobacteriia</taxon>
        <taxon>Sphingobacteriales</taxon>
        <taxon>Sphingobacteriaceae</taxon>
        <taxon>Sphingobacterium</taxon>
    </lineage>
</organism>
<proteinExistence type="predicted"/>
<dbReference type="RefSeq" id="WP_320182766.1">
    <property type="nucleotide sequence ID" value="NZ_CP138332.1"/>
</dbReference>
<sequence length="64" mass="7447">MSQKTACSKKMIGSFFLLFNEKTHYYSSKNSLQEPSEQHFSTCEKTKNRQSKMLALFAEMLAFL</sequence>